<comment type="caution">
    <text evidence="1">The sequence shown here is derived from an EMBL/GenBank/DDBJ whole genome shotgun (WGS) entry which is preliminary data.</text>
</comment>
<dbReference type="STRING" id="1182545.A0A072PQU4"/>
<dbReference type="HOGENOM" id="CLU_1917065_0_0_1"/>
<proteinExistence type="predicted"/>
<dbReference type="EMBL" id="AMGV01000001">
    <property type="protein sequence ID" value="KEF62122.1"/>
    <property type="molecule type" value="Genomic_DNA"/>
</dbReference>
<evidence type="ECO:0000313" key="1">
    <source>
        <dbReference type="EMBL" id="KEF62122.1"/>
    </source>
</evidence>
<accession>A0A072PQU4</accession>
<name>A0A072PQU4_9EURO</name>
<gene>
    <name evidence="1" type="ORF">A1O9_00094</name>
</gene>
<dbReference type="RefSeq" id="XP_013264712.1">
    <property type="nucleotide sequence ID" value="XM_013409258.1"/>
</dbReference>
<evidence type="ECO:0000313" key="2">
    <source>
        <dbReference type="Proteomes" id="UP000027920"/>
    </source>
</evidence>
<organism evidence="1 2">
    <name type="scientific">Exophiala aquamarina CBS 119918</name>
    <dbReference type="NCBI Taxonomy" id="1182545"/>
    <lineage>
        <taxon>Eukaryota</taxon>
        <taxon>Fungi</taxon>
        <taxon>Dikarya</taxon>
        <taxon>Ascomycota</taxon>
        <taxon>Pezizomycotina</taxon>
        <taxon>Eurotiomycetes</taxon>
        <taxon>Chaetothyriomycetidae</taxon>
        <taxon>Chaetothyriales</taxon>
        <taxon>Herpotrichiellaceae</taxon>
        <taxon>Exophiala</taxon>
    </lineage>
</organism>
<sequence length="132" mass="14880">MVAHLELLHGTRAAATLHMNGLRALIEMRGGFTSFTTPLQLLLQRLIRWVDIFYSETFGTVPMFPPAEIWDLSWHSRDPLALPGSPIGLLPQNLESTVSGAMKWSKHFKTFMSFVGFKDRGPCRSCKTTKEC</sequence>
<protein>
    <recommendedName>
        <fullName evidence="3">Transcription factor domain-containing protein</fullName>
    </recommendedName>
</protein>
<dbReference type="GeneID" id="25275046"/>
<reference evidence="1 2" key="1">
    <citation type="submission" date="2013-03" db="EMBL/GenBank/DDBJ databases">
        <title>The Genome Sequence of Exophiala aquamarina CBS 119918.</title>
        <authorList>
            <consortium name="The Broad Institute Genomics Platform"/>
            <person name="Cuomo C."/>
            <person name="de Hoog S."/>
            <person name="Gorbushina A."/>
            <person name="Walker B."/>
            <person name="Young S.K."/>
            <person name="Zeng Q."/>
            <person name="Gargeya S."/>
            <person name="Fitzgerald M."/>
            <person name="Haas B."/>
            <person name="Abouelleil A."/>
            <person name="Allen A.W."/>
            <person name="Alvarado L."/>
            <person name="Arachchi H.M."/>
            <person name="Berlin A.M."/>
            <person name="Chapman S.B."/>
            <person name="Gainer-Dewar J."/>
            <person name="Goldberg J."/>
            <person name="Griggs A."/>
            <person name="Gujja S."/>
            <person name="Hansen M."/>
            <person name="Howarth C."/>
            <person name="Imamovic A."/>
            <person name="Ireland A."/>
            <person name="Larimer J."/>
            <person name="McCowan C."/>
            <person name="Murphy C."/>
            <person name="Pearson M."/>
            <person name="Poon T.W."/>
            <person name="Priest M."/>
            <person name="Roberts A."/>
            <person name="Saif S."/>
            <person name="Shea T."/>
            <person name="Sisk P."/>
            <person name="Sykes S."/>
            <person name="Wortman J."/>
            <person name="Nusbaum C."/>
            <person name="Birren B."/>
        </authorList>
    </citation>
    <scope>NUCLEOTIDE SEQUENCE [LARGE SCALE GENOMIC DNA]</scope>
    <source>
        <strain evidence="1 2">CBS 119918</strain>
    </source>
</reference>
<dbReference type="OrthoDB" id="4158087at2759"/>
<dbReference type="Proteomes" id="UP000027920">
    <property type="component" value="Unassembled WGS sequence"/>
</dbReference>
<dbReference type="AlphaFoldDB" id="A0A072PQU4"/>
<dbReference type="VEuPathDB" id="FungiDB:A1O9_00094"/>
<evidence type="ECO:0008006" key="3">
    <source>
        <dbReference type="Google" id="ProtNLM"/>
    </source>
</evidence>
<keyword evidence="2" id="KW-1185">Reference proteome</keyword>